<dbReference type="InterPro" id="IPR024072">
    <property type="entry name" value="DHFR-like_dom_sf"/>
</dbReference>
<dbReference type="PRINTS" id="PR00070">
    <property type="entry name" value="DHFR"/>
</dbReference>
<evidence type="ECO:0000256" key="6">
    <source>
        <dbReference type="ARBA" id="ARBA00023002"/>
    </source>
</evidence>
<dbReference type="GO" id="GO:0006730">
    <property type="term" value="P:one-carbon metabolic process"/>
    <property type="evidence" value="ECO:0007669"/>
    <property type="project" value="UniProtKB-KW"/>
</dbReference>
<evidence type="ECO:0000313" key="9">
    <source>
        <dbReference type="EMBL" id="OHA84067.1"/>
    </source>
</evidence>
<name>A0A1G2SG65_9BACT</name>
<dbReference type="GO" id="GO:0046655">
    <property type="term" value="P:folic acid metabolic process"/>
    <property type="evidence" value="ECO:0007669"/>
    <property type="project" value="TreeGrafter"/>
</dbReference>
<evidence type="ECO:0000259" key="8">
    <source>
        <dbReference type="PROSITE" id="PS51330"/>
    </source>
</evidence>
<dbReference type="GO" id="GO:0004146">
    <property type="term" value="F:dihydrofolate reductase activity"/>
    <property type="evidence" value="ECO:0007669"/>
    <property type="project" value="UniProtKB-EC"/>
</dbReference>
<dbReference type="PROSITE" id="PS51330">
    <property type="entry name" value="DHFR_2"/>
    <property type="match status" value="1"/>
</dbReference>
<proteinExistence type="inferred from homology"/>
<gene>
    <name evidence="9" type="ORF">A2937_02635</name>
</gene>
<comment type="caution">
    <text evidence="9">The sequence shown here is derived from an EMBL/GenBank/DDBJ whole genome shotgun (WGS) entry which is preliminary data.</text>
</comment>
<dbReference type="GO" id="GO:0046452">
    <property type="term" value="P:dihydrofolate metabolic process"/>
    <property type="evidence" value="ECO:0007669"/>
    <property type="project" value="TreeGrafter"/>
</dbReference>
<evidence type="ECO:0000313" key="10">
    <source>
        <dbReference type="Proteomes" id="UP000177987"/>
    </source>
</evidence>
<keyword evidence="4 7" id="KW-0554">One-carbon metabolism</keyword>
<comment type="pathway">
    <text evidence="1 7">Cofactor biosynthesis; tetrahydrofolate biosynthesis; 5,6,7,8-tetrahydrofolate from 7,8-dihydrofolate: step 1/1.</text>
</comment>
<dbReference type="Proteomes" id="UP000177987">
    <property type="component" value="Unassembled WGS sequence"/>
</dbReference>
<comment type="similarity">
    <text evidence="2 7">Belongs to the dihydrofolate reductase family.</text>
</comment>
<keyword evidence="5 7" id="KW-0521">NADP</keyword>
<dbReference type="STRING" id="1802727.A2937_02635"/>
<evidence type="ECO:0000256" key="5">
    <source>
        <dbReference type="ARBA" id="ARBA00022857"/>
    </source>
</evidence>
<accession>A0A1G2SG65</accession>
<dbReference type="EMBL" id="MHUW01000007">
    <property type="protein sequence ID" value="OHA84067.1"/>
    <property type="molecule type" value="Genomic_DNA"/>
</dbReference>
<evidence type="ECO:0000256" key="4">
    <source>
        <dbReference type="ARBA" id="ARBA00022563"/>
    </source>
</evidence>
<comment type="function">
    <text evidence="7">Key enzyme in folate metabolism. Catalyzes an essential reaction for de novo glycine and purine synthesis, and for DNA precursor synthesis.</text>
</comment>
<dbReference type="Pfam" id="PF00186">
    <property type="entry name" value="DHFR_1"/>
    <property type="match status" value="1"/>
</dbReference>
<dbReference type="UniPathway" id="UPA00077">
    <property type="reaction ID" value="UER00158"/>
</dbReference>
<evidence type="ECO:0000256" key="2">
    <source>
        <dbReference type="ARBA" id="ARBA00009539"/>
    </source>
</evidence>
<dbReference type="PANTHER" id="PTHR48069">
    <property type="entry name" value="DIHYDROFOLATE REDUCTASE"/>
    <property type="match status" value="1"/>
</dbReference>
<dbReference type="PIRSF" id="PIRSF000194">
    <property type="entry name" value="DHFR"/>
    <property type="match status" value="1"/>
</dbReference>
<evidence type="ECO:0000256" key="7">
    <source>
        <dbReference type="PIRNR" id="PIRNR000194"/>
    </source>
</evidence>
<evidence type="ECO:0000256" key="3">
    <source>
        <dbReference type="ARBA" id="ARBA00012856"/>
    </source>
</evidence>
<dbReference type="EC" id="1.5.1.3" evidence="3 7"/>
<dbReference type="InterPro" id="IPR001796">
    <property type="entry name" value="DHFR_dom"/>
</dbReference>
<dbReference type="AlphaFoldDB" id="A0A1G2SG65"/>
<organism evidence="9 10">
    <name type="scientific">Candidatus Yonathbacteria bacterium RIFCSPLOWO2_01_FULL_47_33b</name>
    <dbReference type="NCBI Taxonomy" id="1802727"/>
    <lineage>
        <taxon>Bacteria</taxon>
        <taxon>Candidatus Yonathiibacteriota</taxon>
    </lineage>
</organism>
<sequence>MSLNIIAAAGKGNYVIWVNGDLPWPKLPSDMKNFRNLTIGHPVVMGRKTWDSLLEEYRPLPGRENIVLTRNTSSVKINKGQVIVHKNIDMILEIAKTEEVFVIGGAEIYKLFMPHTSTIYLTFVWGDFQGDTCFPPIYMSDWLLKSKEYCSKGGDPHILTFCKFIRRAKPPCNVGSTY</sequence>
<dbReference type="Gene3D" id="3.40.430.10">
    <property type="entry name" value="Dihydrofolate Reductase, subunit A"/>
    <property type="match status" value="1"/>
</dbReference>
<keyword evidence="6 7" id="KW-0560">Oxidoreductase</keyword>
<feature type="domain" description="DHFR" evidence="8">
    <location>
        <begin position="2"/>
        <end position="166"/>
    </location>
</feature>
<dbReference type="SUPFAM" id="SSF53597">
    <property type="entry name" value="Dihydrofolate reductase-like"/>
    <property type="match status" value="1"/>
</dbReference>
<dbReference type="PANTHER" id="PTHR48069:SF3">
    <property type="entry name" value="DIHYDROFOLATE REDUCTASE"/>
    <property type="match status" value="1"/>
</dbReference>
<dbReference type="GO" id="GO:0046654">
    <property type="term" value="P:tetrahydrofolate biosynthetic process"/>
    <property type="evidence" value="ECO:0007669"/>
    <property type="project" value="UniProtKB-UniPathway"/>
</dbReference>
<evidence type="ECO:0000256" key="1">
    <source>
        <dbReference type="ARBA" id="ARBA00004903"/>
    </source>
</evidence>
<dbReference type="GO" id="GO:0050661">
    <property type="term" value="F:NADP binding"/>
    <property type="evidence" value="ECO:0007669"/>
    <property type="project" value="InterPro"/>
</dbReference>
<dbReference type="CDD" id="cd00209">
    <property type="entry name" value="DHFR"/>
    <property type="match status" value="1"/>
</dbReference>
<dbReference type="InterPro" id="IPR012259">
    <property type="entry name" value="DHFR"/>
</dbReference>
<protein>
    <recommendedName>
        <fullName evidence="3 7">Dihydrofolate reductase</fullName>
        <ecNumber evidence="3 7">1.5.1.3</ecNumber>
    </recommendedName>
</protein>
<comment type="catalytic activity">
    <reaction evidence="7">
        <text>(6S)-5,6,7,8-tetrahydrofolate + NADP(+) = 7,8-dihydrofolate + NADPH + H(+)</text>
        <dbReference type="Rhea" id="RHEA:15009"/>
        <dbReference type="ChEBI" id="CHEBI:15378"/>
        <dbReference type="ChEBI" id="CHEBI:57451"/>
        <dbReference type="ChEBI" id="CHEBI:57453"/>
        <dbReference type="ChEBI" id="CHEBI:57783"/>
        <dbReference type="ChEBI" id="CHEBI:58349"/>
        <dbReference type="EC" id="1.5.1.3"/>
    </reaction>
</comment>
<reference evidence="9 10" key="1">
    <citation type="journal article" date="2016" name="Nat. Commun.">
        <title>Thousands of microbial genomes shed light on interconnected biogeochemical processes in an aquifer system.</title>
        <authorList>
            <person name="Anantharaman K."/>
            <person name="Brown C.T."/>
            <person name="Hug L.A."/>
            <person name="Sharon I."/>
            <person name="Castelle C.J."/>
            <person name="Probst A.J."/>
            <person name="Thomas B.C."/>
            <person name="Singh A."/>
            <person name="Wilkins M.J."/>
            <person name="Karaoz U."/>
            <person name="Brodie E.L."/>
            <person name="Williams K.H."/>
            <person name="Hubbard S.S."/>
            <person name="Banfield J.F."/>
        </authorList>
    </citation>
    <scope>NUCLEOTIDE SEQUENCE [LARGE SCALE GENOMIC DNA]</scope>
</reference>